<name>A0AAW0QK65_9PEZI</name>
<evidence type="ECO:0000313" key="1">
    <source>
        <dbReference type="EMBL" id="KAK8104953.1"/>
    </source>
</evidence>
<protein>
    <submittedName>
        <fullName evidence="1">Uncharacterized protein</fullName>
    </submittedName>
</protein>
<dbReference type="Proteomes" id="UP001392437">
    <property type="component" value="Unassembled WGS sequence"/>
</dbReference>
<dbReference type="AlphaFoldDB" id="A0AAW0QK65"/>
<dbReference type="EMBL" id="JAQQWP010000008">
    <property type="protein sequence ID" value="KAK8104953.1"/>
    <property type="molecule type" value="Genomic_DNA"/>
</dbReference>
<gene>
    <name evidence="1" type="ORF">PG999_008312</name>
</gene>
<keyword evidence="2" id="KW-1185">Reference proteome</keyword>
<comment type="caution">
    <text evidence="1">The sequence shown here is derived from an EMBL/GenBank/DDBJ whole genome shotgun (WGS) entry which is preliminary data.</text>
</comment>
<accession>A0AAW0QK65</accession>
<evidence type="ECO:0000313" key="2">
    <source>
        <dbReference type="Proteomes" id="UP001392437"/>
    </source>
</evidence>
<proteinExistence type="predicted"/>
<sequence length="342" mass="37401">MFSKKPESPTVAPPAVLVTPATACEDGGRCSRMDFVLEAQHVRQFLTAWGREGETHKHPFPPCLQGFRLSSKAAKYVQRFAERDTSSRLMLSDAGVDAGGNNGTPSPLTELAWWFSEALKKEKPERRVIRYFFGAAAQTSCGCAENNGDGNTSGENGNSNNEREALDFLYSLIWQLVKAFPHGQTSPQGVVVNAFPKQAQAPPFTVDQFREKVSKLDGTMATFDAGLDLLKDCVQVAGQRITYVFDGLEPIAQGSGKKATGPPRGYDPVLRVLFESSASKVHSVWVTTKAAANGIRPSPPACQFQKDTGCRTKEFALAPTSSDLLLRSWRTVDELKFKGSRY</sequence>
<reference evidence="1 2" key="1">
    <citation type="submission" date="2023-01" db="EMBL/GenBank/DDBJ databases">
        <title>Analysis of 21 Apiospora genomes using comparative genomics revels a genus with tremendous synthesis potential of carbohydrate active enzymes and secondary metabolites.</title>
        <authorList>
            <person name="Sorensen T."/>
        </authorList>
    </citation>
    <scope>NUCLEOTIDE SEQUENCE [LARGE SCALE GENOMIC DNA]</scope>
    <source>
        <strain evidence="1 2">CBS 117206</strain>
    </source>
</reference>
<organism evidence="1 2">
    <name type="scientific">Apiospora kogelbergensis</name>
    <dbReference type="NCBI Taxonomy" id="1337665"/>
    <lineage>
        <taxon>Eukaryota</taxon>
        <taxon>Fungi</taxon>
        <taxon>Dikarya</taxon>
        <taxon>Ascomycota</taxon>
        <taxon>Pezizomycotina</taxon>
        <taxon>Sordariomycetes</taxon>
        <taxon>Xylariomycetidae</taxon>
        <taxon>Amphisphaeriales</taxon>
        <taxon>Apiosporaceae</taxon>
        <taxon>Apiospora</taxon>
    </lineage>
</organism>